<gene>
    <name evidence="2" type="ORF">EHYA_05226</name>
</gene>
<dbReference type="Proteomes" id="UP000286931">
    <property type="component" value="Unassembled WGS sequence"/>
</dbReference>
<dbReference type="Pfam" id="PF01814">
    <property type="entry name" value="Hemerythrin"/>
    <property type="match status" value="1"/>
</dbReference>
<name>A0A401YSF0_9ACTN</name>
<dbReference type="RefSeq" id="WP_160161550.1">
    <property type="nucleotide sequence ID" value="NZ_BIFH01000024.1"/>
</dbReference>
<evidence type="ECO:0000313" key="2">
    <source>
        <dbReference type="EMBL" id="GCD97533.1"/>
    </source>
</evidence>
<dbReference type="InterPro" id="IPR012312">
    <property type="entry name" value="Hemerythrin-like"/>
</dbReference>
<dbReference type="Gene3D" id="1.20.120.520">
    <property type="entry name" value="nmb1532 protein domain like"/>
    <property type="match status" value="1"/>
</dbReference>
<sequence length="220" mass="25137">MSTSTVRPVTPTSTPVPTLDLTPGYVAHRGLREELARLTEVTRHLDPVDILRVRAVEEHLALVLRFLRAHHREEHIVLYPSVRAGSPRAARTVTAFQVDHSTLEEAMRPVADRSVPLRDRSPAIGRLCELVARHSLAEEHELFPLMRRHVRGTPDGRMPTRTVRVWGRDLPAFVAFHLHHATGAERRRVLRWIPPGTALLWRAGWRRAYERRRRAAYGGS</sequence>
<protein>
    <recommendedName>
        <fullName evidence="1">Hemerythrin-like domain-containing protein</fullName>
    </recommendedName>
</protein>
<dbReference type="OrthoDB" id="4350435at2"/>
<organism evidence="2 3">
    <name type="scientific">Embleya hyalina</name>
    <dbReference type="NCBI Taxonomy" id="516124"/>
    <lineage>
        <taxon>Bacteria</taxon>
        <taxon>Bacillati</taxon>
        <taxon>Actinomycetota</taxon>
        <taxon>Actinomycetes</taxon>
        <taxon>Kitasatosporales</taxon>
        <taxon>Streptomycetaceae</taxon>
        <taxon>Embleya</taxon>
    </lineage>
</organism>
<dbReference type="CDD" id="cd12108">
    <property type="entry name" value="Hr-like"/>
    <property type="match status" value="1"/>
</dbReference>
<keyword evidence="3" id="KW-1185">Reference proteome</keyword>
<dbReference type="EMBL" id="BIFH01000024">
    <property type="protein sequence ID" value="GCD97533.1"/>
    <property type="molecule type" value="Genomic_DNA"/>
</dbReference>
<evidence type="ECO:0000259" key="1">
    <source>
        <dbReference type="Pfam" id="PF01814"/>
    </source>
</evidence>
<dbReference type="AlphaFoldDB" id="A0A401YSF0"/>
<evidence type="ECO:0000313" key="3">
    <source>
        <dbReference type="Proteomes" id="UP000286931"/>
    </source>
</evidence>
<feature type="domain" description="Hemerythrin-like" evidence="1">
    <location>
        <begin position="27"/>
        <end position="108"/>
    </location>
</feature>
<proteinExistence type="predicted"/>
<comment type="caution">
    <text evidence="2">The sequence shown here is derived from an EMBL/GenBank/DDBJ whole genome shotgun (WGS) entry which is preliminary data.</text>
</comment>
<accession>A0A401YSF0</accession>
<reference evidence="2 3" key="1">
    <citation type="submission" date="2018-12" db="EMBL/GenBank/DDBJ databases">
        <title>Draft genome sequence of Embleya hyalina NBRC 13850T.</title>
        <authorList>
            <person name="Komaki H."/>
            <person name="Hosoyama A."/>
            <person name="Kimura A."/>
            <person name="Ichikawa N."/>
            <person name="Tamura T."/>
        </authorList>
    </citation>
    <scope>NUCLEOTIDE SEQUENCE [LARGE SCALE GENOMIC DNA]</scope>
    <source>
        <strain evidence="2 3">NBRC 13850</strain>
    </source>
</reference>